<evidence type="ECO:0000313" key="6">
    <source>
        <dbReference type="EMBL" id="KEY72226.1"/>
    </source>
</evidence>
<evidence type="ECO:0000256" key="3">
    <source>
        <dbReference type="ARBA" id="ARBA00022989"/>
    </source>
</evidence>
<dbReference type="HOGENOM" id="CLU_033465_3_1_1"/>
<gene>
    <name evidence="6" type="ORF">S7711_00225</name>
</gene>
<organism evidence="6 7">
    <name type="scientific">Stachybotrys chartarum (strain CBS 109288 / IBT 7711)</name>
    <name type="common">Toxic black mold</name>
    <name type="synonym">Stilbospora chartarum</name>
    <dbReference type="NCBI Taxonomy" id="1280523"/>
    <lineage>
        <taxon>Eukaryota</taxon>
        <taxon>Fungi</taxon>
        <taxon>Dikarya</taxon>
        <taxon>Ascomycota</taxon>
        <taxon>Pezizomycotina</taxon>
        <taxon>Sordariomycetes</taxon>
        <taxon>Hypocreomycetidae</taxon>
        <taxon>Hypocreales</taxon>
        <taxon>Stachybotryaceae</taxon>
        <taxon>Stachybotrys</taxon>
    </lineage>
</organism>
<name>A0A084B3U7_STACB</name>
<comment type="subcellular location">
    <subcellularLocation>
        <location evidence="1">Membrane</location>
        <topology evidence="1">Multi-pass membrane protein</topology>
    </subcellularLocation>
</comment>
<protein>
    <submittedName>
        <fullName evidence="6">Uncharacterized protein</fullName>
    </submittedName>
</protein>
<dbReference type="PANTHER" id="PTHR31465:SF35">
    <property type="entry name" value="RTA1 DOMAIN PROTEIN-RELATED"/>
    <property type="match status" value="1"/>
</dbReference>
<feature type="transmembrane region" description="Helical" evidence="5">
    <location>
        <begin position="205"/>
        <end position="226"/>
    </location>
</feature>
<dbReference type="EMBL" id="KL648097">
    <property type="protein sequence ID" value="KEY72226.1"/>
    <property type="molecule type" value="Genomic_DNA"/>
</dbReference>
<evidence type="ECO:0000256" key="4">
    <source>
        <dbReference type="ARBA" id="ARBA00023136"/>
    </source>
</evidence>
<keyword evidence="4 5" id="KW-0472">Membrane</keyword>
<evidence type="ECO:0000256" key="5">
    <source>
        <dbReference type="SAM" id="Phobius"/>
    </source>
</evidence>
<feature type="transmembrane region" description="Helical" evidence="5">
    <location>
        <begin position="125"/>
        <end position="149"/>
    </location>
</feature>
<feature type="transmembrane region" description="Helical" evidence="5">
    <location>
        <begin position="49"/>
        <end position="71"/>
    </location>
</feature>
<sequence>MSTGSDSSESGGFQMYHYTPTVAGAVLFGVLFGVASVRHAQLLIRTRTWFFIPFLVGCLFEAAGYAARAYSASQSPEWTLMPYIIQSMLILLGPAFFAASIYMLLGRLICYLEAQDYSLIRTQWLTKLFLLGDILSIFGQGGGGGLLAASDSPSTQDLGNTVILLGLGIQVAFFTGFMIVTGLFHLRIAKNPTVKARSTTSPWNTIIMVLYLVSVLIMVRSVFRMIEYAQGNNGALMRREVYVYVLDALLMLIVTVLFSFWHPSTLFAGDNKVTVLSPSDGTSDTIPMFGRYASIA</sequence>
<reference evidence="6 7" key="1">
    <citation type="journal article" date="2014" name="BMC Genomics">
        <title>Comparative genome sequencing reveals chemotype-specific gene clusters in the toxigenic black mold Stachybotrys.</title>
        <authorList>
            <person name="Semeiks J."/>
            <person name="Borek D."/>
            <person name="Otwinowski Z."/>
            <person name="Grishin N.V."/>
        </authorList>
    </citation>
    <scope>NUCLEOTIDE SEQUENCE [LARGE SCALE GENOMIC DNA]</scope>
    <source>
        <strain evidence="7">CBS 109288 / IBT 7711</strain>
    </source>
</reference>
<feature type="transmembrane region" description="Helical" evidence="5">
    <location>
        <begin position="83"/>
        <end position="105"/>
    </location>
</feature>
<keyword evidence="3 5" id="KW-1133">Transmembrane helix</keyword>
<dbReference type="GO" id="GO:0016020">
    <property type="term" value="C:membrane"/>
    <property type="evidence" value="ECO:0007669"/>
    <property type="project" value="UniProtKB-SubCell"/>
</dbReference>
<proteinExistence type="predicted"/>
<dbReference type="OrthoDB" id="3358017at2759"/>
<dbReference type="Pfam" id="PF04479">
    <property type="entry name" value="RTA1"/>
    <property type="match status" value="1"/>
</dbReference>
<feature type="transmembrane region" description="Helical" evidence="5">
    <location>
        <begin position="15"/>
        <end position="37"/>
    </location>
</feature>
<dbReference type="AlphaFoldDB" id="A0A084B3U7"/>
<dbReference type="PANTHER" id="PTHR31465">
    <property type="entry name" value="PROTEIN RTA1-RELATED"/>
    <property type="match status" value="1"/>
</dbReference>
<evidence type="ECO:0000256" key="2">
    <source>
        <dbReference type="ARBA" id="ARBA00022692"/>
    </source>
</evidence>
<evidence type="ECO:0000256" key="1">
    <source>
        <dbReference type="ARBA" id="ARBA00004141"/>
    </source>
</evidence>
<feature type="transmembrane region" description="Helical" evidence="5">
    <location>
        <begin position="241"/>
        <end position="261"/>
    </location>
</feature>
<evidence type="ECO:0000313" key="7">
    <source>
        <dbReference type="Proteomes" id="UP000028045"/>
    </source>
</evidence>
<feature type="transmembrane region" description="Helical" evidence="5">
    <location>
        <begin position="161"/>
        <end position="184"/>
    </location>
</feature>
<dbReference type="Proteomes" id="UP000028045">
    <property type="component" value="Unassembled WGS sequence"/>
</dbReference>
<keyword evidence="7" id="KW-1185">Reference proteome</keyword>
<keyword evidence="2 5" id="KW-0812">Transmembrane</keyword>
<dbReference type="InterPro" id="IPR007568">
    <property type="entry name" value="RTA1"/>
</dbReference>
<accession>A0A084B3U7</accession>